<dbReference type="Proteomes" id="UP000054596">
    <property type="component" value="Unassembled WGS sequence"/>
</dbReference>
<dbReference type="AlphaFoldDB" id="A0A157ZZ40"/>
<accession>A0A157ZZ40</accession>
<name>A0A157ZZ40_9BURK</name>
<sequence length="63" mass="7020">MPDFTRSGIFSWLTEIVHIDTLMIPVPSVQGVTGTSREDVPQSPNFFMYCNTIGTKISSANRQ</sequence>
<comment type="caution">
    <text evidence="1">The sequence shown here is derived from an EMBL/GenBank/DDBJ whole genome shotgun (WGS) entry which is preliminary data.</text>
</comment>
<evidence type="ECO:0000313" key="2">
    <source>
        <dbReference type="Proteomes" id="UP000054596"/>
    </source>
</evidence>
<dbReference type="STRING" id="1777143.AWB82_01473"/>
<gene>
    <name evidence="1" type="ORF">AWB82_01473</name>
</gene>
<protein>
    <submittedName>
        <fullName evidence="1">Uncharacterized protein</fullName>
    </submittedName>
</protein>
<proteinExistence type="predicted"/>
<dbReference type="EMBL" id="FCOJ02000007">
    <property type="protein sequence ID" value="SAK50770.1"/>
    <property type="molecule type" value="Genomic_DNA"/>
</dbReference>
<organism evidence="1 2">
    <name type="scientific">Caballeronia glebae</name>
    <dbReference type="NCBI Taxonomy" id="1777143"/>
    <lineage>
        <taxon>Bacteria</taxon>
        <taxon>Pseudomonadati</taxon>
        <taxon>Pseudomonadota</taxon>
        <taxon>Betaproteobacteria</taxon>
        <taxon>Burkholderiales</taxon>
        <taxon>Burkholderiaceae</taxon>
        <taxon>Caballeronia</taxon>
    </lineage>
</organism>
<reference evidence="1" key="1">
    <citation type="submission" date="2016-01" db="EMBL/GenBank/DDBJ databases">
        <authorList>
            <person name="Peeters C."/>
        </authorList>
    </citation>
    <scope>NUCLEOTIDE SEQUENCE [LARGE SCALE GENOMIC DNA]</scope>
    <source>
        <strain evidence="1">LMG 29325</strain>
    </source>
</reference>
<evidence type="ECO:0000313" key="1">
    <source>
        <dbReference type="EMBL" id="SAK50770.1"/>
    </source>
</evidence>
<keyword evidence="2" id="KW-1185">Reference proteome</keyword>